<keyword evidence="9" id="KW-1185">Reference proteome</keyword>
<dbReference type="InterPro" id="IPR051913">
    <property type="entry name" value="GH2_Domain-Containing"/>
</dbReference>
<evidence type="ECO:0000259" key="5">
    <source>
        <dbReference type="Pfam" id="PF00703"/>
    </source>
</evidence>
<organism evidence="8 9">
    <name type="scientific">Candidatus Chryseopegocella kryptomonas</name>
    <dbReference type="NCBI Taxonomy" id="1633643"/>
    <lineage>
        <taxon>Bacteria</taxon>
        <taxon>Pseudomonadati</taxon>
        <taxon>Candidatus Kryptoniota</taxon>
        <taxon>Candidatus Chryseopegocella</taxon>
    </lineage>
</organism>
<dbReference type="EMBL" id="CZVW01000004">
    <property type="protein sequence ID" value="CUS98174.1"/>
    <property type="molecule type" value="Genomic_DNA"/>
</dbReference>
<dbReference type="InterPro" id="IPR017853">
    <property type="entry name" value="GH"/>
</dbReference>
<dbReference type="AlphaFoldDB" id="A0A0P1MQR5"/>
<keyword evidence="2" id="KW-0378">Hydrolase</keyword>
<dbReference type="Pfam" id="PF02836">
    <property type="entry name" value="Glyco_hydro_2_C"/>
    <property type="match status" value="1"/>
</dbReference>
<dbReference type="Gene3D" id="2.60.120.260">
    <property type="entry name" value="Galactose-binding domain-like"/>
    <property type="match status" value="1"/>
</dbReference>
<evidence type="ECO:0000259" key="7">
    <source>
        <dbReference type="Pfam" id="PF02837"/>
    </source>
</evidence>
<keyword evidence="4" id="KW-0812">Transmembrane</keyword>
<evidence type="ECO:0000256" key="4">
    <source>
        <dbReference type="SAM" id="Phobius"/>
    </source>
</evidence>
<evidence type="ECO:0000259" key="6">
    <source>
        <dbReference type="Pfam" id="PF02836"/>
    </source>
</evidence>
<dbReference type="Pfam" id="PF00703">
    <property type="entry name" value="Glyco_hydro_2"/>
    <property type="match status" value="1"/>
</dbReference>
<dbReference type="Proteomes" id="UP000199197">
    <property type="component" value="Unassembled WGS sequence"/>
</dbReference>
<evidence type="ECO:0000256" key="3">
    <source>
        <dbReference type="ARBA" id="ARBA00023295"/>
    </source>
</evidence>
<dbReference type="PANTHER" id="PTHR42732">
    <property type="entry name" value="BETA-GALACTOSIDASE"/>
    <property type="match status" value="1"/>
</dbReference>
<gene>
    <name evidence="8" type="ORF">JGI23_00425</name>
</gene>
<dbReference type="PRINTS" id="PR00132">
    <property type="entry name" value="GLHYDRLASE2"/>
</dbReference>
<feature type="transmembrane region" description="Helical" evidence="4">
    <location>
        <begin position="732"/>
        <end position="752"/>
    </location>
</feature>
<dbReference type="SUPFAM" id="SSF49303">
    <property type="entry name" value="beta-Galactosidase/glucuronidase domain"/>
    <property type="match status" value="1"/>
</dbReference>
<comment type="similarity">
    <text evidence="1">Belongs to the glycosyl hydrolase 2 family.</text>
</comment>
<dbReference type="InterPro" id="IPR006102">
    <property type="entry name" value="Ig-like_GH2"/>
</dbReference>
<feature type="transmembrane region" description="Helical" evidence="4">
    <location>
        <begin position="764"/>
        <end position="786"/>
    </location>
</feature>
<dbReference type="InterPro" id="IPR006101">
    <property type="entry name" value="Glyco_hydro_2"/>
</dbReference>
<protein>
    <submittedName>
        <fullName evidence="8">Beta-galactosidase/beta-glucuronidase</fullName>
    </submittedName>
</protein>
<evidence type="ECO:0000256" key="1">
    <source>
        <dbReference type="ARBA" id="ARBA00007401"/>
    </source>
</evidence>
<keyword evidence="4" id="KW-1133">Transmembrane helix</keyword>
<dbReference type="GO" id="GO:0004553">
    <property type="term" value="F:hydrolase activity, hydrolyzing O-glycosyl compounds"/>
    <property type="evidence" value="ECO:0007669"/>
    <property type="project" value="InterPro"/>
</dbReference>
<dbReference type="PANTHER" id="PTHR42732:SF1">
    <property type="entry name" value="BETA-MANNOSIDASE"/>
    <property type="match status" value="1"/>
</dbReference>
<dbReference type="InterPro" id="IPR008979">
    <property type="entry name" value="Galactose-bd-like_sf"/>
</dbReference>
<feature type="domain" description="Glycoside hydrolase family 2 immunoglobulin-like beta-sandwich" evidence="5">
    <location>
        <begin position="232"/>
        <end position="310"/>
    </location>
</feature>
<dbReference type="SUPFAM" id="SSF51445">
    <property type="entry name" value="(Trans)glycosidases"/>
    <property type="match status" value="1"/>
</dbReference>
<reference evidence="9" key="1">
    <citation type="submission" date="2015-11" db="EMBL/GenBank/DDBJ databases">
        <authorList>
            <person name="Varghese N."/>
        </authorList>
    </citation>
    <scope>NUCLEOTIDE SEQUENCE [LARGE SCALE GENOMIC DNA]</scope>
    <source>
        <strain evidence="9">JGI-23</strain>
    </source>
</reference>
<dbReference type="GO" id="GO:0005975">
    <property type="term" value="P:carbohydrate metabolic process"/>
    <property type="evidence" value="ECO:0007669"/>
    <property type="project" value="InterPro"/>
</dbReference>
<evidence type="ECO:0000256" key="2">
    <source>
        <dbReference type="ARBA" id="ARBA00022801"/>
    </source>
</evidence>
<feature type="domain" description="Glycosyl hydrolases family 2 sugar binding" evidence="7">
    <location>
        <begin position="79"/>
        <end position="192"/>
    </location>
</feature>
<feature type="transmembrane region" description="Helical" evidence="4">
    <location>
        <begin position="823"/>
        <end position="844"/>
    </location>
</feature>
<dbReference type="InterPro" id="IPR006103">
    <property type="entry name" value="Glyco_hydro_2_cat"/>
</dbReference>
<keyword evidence="3" id="KW-0326">Glycosidase</keyword>
<feature type="transmembrane region" description="Helical" evidence="4">
    <location>
        <begin position="663"/>
        <end position="690"/>
    </location>
</feature>
<sequence length="865" mass="99539">MLKDKVRKIFLLVLLLSFSIFNLNALQGEERKFFINGQPTLIGIDAGMFQDTNTRLKVDLSGKWLVKVEGEKKWSEILIPSAYDFNGKVIFRKSFELQDSVVHDRALFLVAYGINYECQIFINGQFLSKHIGGYTSFVVRIPERMLNIGENVLEIRVSNELNSKSTIPLRPQVWAWRNYGGIYRDIYILATPKVWIDDAKVNYSFGTNYALLNGEVEGYIASDEISKIFADKTFDLKLQIIEKDKEVFITETQPVKVLLDNSRSLKFKIPFTIFNPKLWSPDSPSLYILKIIVMNSGKIVDEYVIVTGFRDLKISNGDIYLNGTRLVLKGISRHEDHPKFGSALSYEEMEKDIVLIKNMGANAVRLGHYPAHPYVLNLCDRYGLFVLEEIPVWNVPVDILTSARFVSLAKDYVSEMINRDKNHPSVLAWGIGNEFDSADENARKYVGELAKFVKSIDDRPVYYASRMIKNDLCVDLVDLACVNVYVDDVQKFVDYISYWKKKYADKPVIITEYGKAVQIGNRNGYSDPLSYESQAKYILERYRLIQESDFDGSFVWIFADWRGERPILTLPNPDPYLYTMGVMSYDREKRPAYEVLKALYTDGKVPQLAIGDYSENIPAVYTIAGIILLLFLSYIYYSYRWFRENLNRAIFRPYNFFADVRDQYLISIGQTTIIALIISATLGVFSAGILNRLKENEFLDYILTHLIFVDWLKVKLISIIWSPVSSSFYCSLFSFAFVLILTLLVQFFSSFVKVRVFLTHSYSIVVWSFLPVIFLIPIDMILYRVITGFESGAVILGIGFVILLISFVRLIKGISIIYEVKQTRVTLVVLILIFVFSALVLLFYDYEFSSFAYLKFLVNILNSVK</sequence>
<name>A0A0P1MQR5_9BACT</name>
<keyword evidence="4" id="KW-0472">Membrane</keyword>
<dbReference type="Gene3D" id="2.60.40.10">
    <property type="entry name" value="Immunoglobulins"/>
    <property type="match status" value="1"/>
</dbReference>
<accession>A0A0P1MQR5</accession>
<dbReference type="InterPro" id="IPR013783">
    <property type="entry name" value="Ig-like_fold"/>
</dbReference>
<dbReference type="InterPro" id="IPR036156">
    <property type="entry name" value="Beta-gal/glucu_dom_sf"/>
</dbReference>
<dbReference type="InterPro" id="IPR006104">
    <property type="entry name" value="Glyco_hydro_2_N"/>
</dbReference>
<feature type="transmembrane region" description="Helical" evidence="4">
    <location>
        <begin position="619"/>
        <end position="642"/>
    </location>
</feature>
<feature type="transmembrane region" description="Helical" evidence="4">
    <location>
        <begin position="792"/>
        <end position="811"/>
    </location>
</feature>
<feature type="domain" description="Glycoside hydrolase family 2 catalytic" evidence="6">
    <location>
        <begin position="313"/>
        <end position="601"/>
    </location>
</feature>
<evidence type="ECO:0000313" key="8">
    <source>
        <dbReference type="EMBL" id="CUS98174.1"/>
    </source>
</evidence>
<dbReference type="SUPFAM" id="SSF49785">
    <property type="entry name" value="Galactose-binding domain-like"/>
    <property type="match status" value="1"/>
</dbReference>
<proteinExistence type="inferred from homology"/>
<evidence type="ECO:0000313" key="9">
    <source>
        <dbReference type="Proteomes" id="UP000199197"/>
    </source>
</evidence>
<dbReference type="OrthoDB" id="9762066at2"/>
<dbReference type="RefSeq" id="WP_092347756.1">
    <property type="nucleotide sequence ID" value="NZ_CZVW01000004.1"/>
</dbReference>
<dbReference type="Gene3D" id="3.20.20.80">
    <property type="entry name" value="Glycosidases"/>
    <property type="match status" value="1"/>
</dbReference>
<dbReference type="Pfam" id="PF02837">
    <property type="entry name" value="Glyco_hydro_2_N"/>
    <property type="match status" value="1"/>
</dbReference>